<sequence>MPTLSLTVPGRCRLDVFQLGKFSGKHQDWKPFVAHILGMDSRPVVDLYGKREELNENAIHLGSLAREWSGDDVDPSVLDGLILVKRRDIDSKSKTLASFNFQEEDMRTTSDLVERTEAQIAALNEESYRLSRLVRRIERNPLKSSRYCSSRLTLRRFFVKQGCCSANSLSMTMYS</sequence>
<keyword evidence="2" id="KW-1185">Reference proteome</keyword>
<organism evidence="1 2">
    <name type="scientific">Phytohabitans aurantiacus</name>
    <dbReference type="NCBI Taxonomy" id="3016789"/>
    <lineage>
        <taxon>Bacteria</taxon>
        <taxon>Bacillati</taxon>
        <taxon>Actinomycetota</taxon>
        <taxon>Actinomycetes</taxon>
        <taxon>Micromonosporales</taxon>
        <taxon>Micromonosporaceae</taxon>
    </lineage>
</organism>
<dbReference type="EMBL" id="BSDI01000032">
    <property type="protein sequence ID" value="GLI00449.1"/>
    <property type="molecule type" value="Genomic_DNA"/>
</dbReference>
<dbReference type="Proteomes" id="UP001144280">
    <property type="component" value="Unassembled WGS sequence"/>
</dbReference>
<accession>A0ABQ5R0W3</accession>
<evidence type="ECO:0000313" key="2">
    <source>
        <dbReference type="Proteomes" id="UP001144280"/>
    </source>
</evidence>
<dbReference type="RefSeq" id="WP_281900744.1">
    <property type="nucleotide sequence ID" value="NZ_BSDI01000032.1"/>
</dbReference>
<protein>
    <submittedName>
        <fullName evidence="1">Uncharacterized protein</fullName>
    </submittedName>
</protein>
<proteinExistence type="predicted"/>
<gene>
    <name evidence="1" type="ORF">Pa4123_57250</name>
</gene>
<comment type="caution">
    <text evidence="1">The sequence shown here is derived from an EMBL/GenBank/DDBJ whole genome shotgun (WGS) entry which is preliminary data.</text>
</comment>
<evidence type="ECO:0000313" key="1">
    <source>
        <dbReference type="EMBL" id="GLI00449.1"/>
    </source>
</evidence>
<name>A0ABQ5R0W3_9ACTN</name>
<reference evidence="1" key="1">
    <citation type="submission" date="2022-12" db="EMBL/GenBank/DDBJ databases">
        <title>New Phytohabitans aurantiacus sp. RD004123 nov., an actinomycete isolated from soil.</title>
        <authorList>
            <person name="Triningsih D.W."/>
            <person name="Harunari E."/>
            <person name="Igarashi Y."/>
        </authorList>
    </citation>
    <scope>NUCLEOTIDE SEQUENCE</scope>
    <source>
        <strain evidence="1">RD004123</strain>
    </source>
</reference>